<protein>
    <submittedName>
        <fullName evidence="2">Uncharacterized protein</fullName>
    </submittedName>
</protein>
<proteinExistence type="predicted"/>
<evidence type="ECO:0000313" key="3">
    <source>
        <dbReference type="Proteomes" id="UP000003490"/>
    </source>
</evidence>
<comment type="caution">
    <text evidence="2">The sequence shown here is derived from an EMBL/GenBank/DDBJ whole genome shotgun (WGS) entry which is preliminary data.</text>
</comment>
<evidence type="ECO:0000313" key="2">
    <source>
        <dbReference type="EMBL" id="EDO59817.1"/>
    </source>
</evidence>
<dbReference type="EMBL" id="ABCB02000021">
    <property type="protein sequence ID" value="EDO59817.1"/>
    <property type="molecule type" value="Genomic_DNA"/>
</dbReference>
<dbReference type="Proteomes" id="UP000003490">
    <property type="component" value="Unassembled WGS sequence"/>
</dbReference>
<evidence type="ECO:0000256" key="1">
    <source>
        <dbReference type="SAM" id="MobiDB-lite"/>
    </source>
</evidence>
<feature type="region of interest" description="Disordered" evidence="1">
    <location>
        <begin position="1"/>
        <end position="34"/>
    </location>
</feature>
<reference evidence="2 3" key="2">
    <citation type="submission" date="2007-08" db="EMBL/GenBank/DDBJ databases">
        <authorList>
            <person name="Fulton L."/>
            <person name="Clifton S."/>
            <person name="Fulton B."/>
            <person name="Xu J."/>
            <person name="Minx P."/>
            <person name="Pepin K.H."/>
            <person name="Johnson M."/>
            <person name="Thiruvilangam P."/>
            <person name="Bhonagiri V."/>
            <person name="Nash W.E."/>
            <person name="Wang C."/>
            <person name="Mardis E.R."/>
            <person name="Wilson R.K."/>
        </authorList>
    </citation>
    <scope>NUCLEOTIDE SEQUENCE [LARGE SCALE GENOMIC DNA]</scope>
    <source>
        <strain evidence="2 3">DSM 753</strain>
    </source>
</reference>
<accession>A7VZ39</accession>
<dbReference type="HOGENOM" id="CLU_3373066_0_0_9"/>
<organism evidence="2 3">
    <name type="scientific">[Clostridium] leptum DSM 753</name>
    <dbReference type="NCBI Taxonomy" id="428125"/>
    <lineage>
        <taxon>Bacteria</taxon>
        <taxon>Bacillati</taxon>
        <taxon>Bacillota</taxon>
        <taxon>Clostridia</taxon>
        <taxon>Eubacteriales</taxon>
        <taxon>Oscillospiraceae</taxon>
        <taxon>Oscillospiraceae incertae sedis</taxon>
    </lineage>
</organism>
<feature type="compositionally biased region" description="Basic and acidic residues" evidence="1">
    <location>
        <begin position="1"/>
        <end position="11"/>
    </location>
</feature>
<sequence length="34" mass="3719">MKGGEAQERKGISRLSPNPARAGGRLFQWAGNYD</sequence>
<dbReference type="AlphaFoldDB" id="A7VZ39"/>
<gene>
    <name evidence="2" type="ORF">CLOLEP_03868</name>
</gene>
<name>A7VZ39_9FIRM</name>
<reference evidence="2 3" key="1">
    <citation type="submission" date="2007-08" db="EMBL/GenBank/DDBJ databases">
        <title>Draft genome sequence of Clostridium leptum (DSM 753).</title>
        <authorList>
            <person name="Sudarsanam P."/>
            <person name="Ley R."/>
            <person name="Guruge J."/>
            <person name="Turnbaugh P.J."/>
            <person name="Mahowald M."/>
            <person name="Liep D."/>
            <person name="Gordon J."/>
        </authorList>
    </citation>
    <scope>NUCLEOTIDE SEQUENCE [LARGE SCALE GENOMIC DNA]</scope>
    <source>
        <strain evidence="2 3">DSM 753</strain>
    </source>
</reference>